<keyword evidence="2 6" id="KW-0548">Nucleotidyltransferase</keyword>
<dbReference type="CDD" id="cd00140">
    <property type="entry name" value="beta_clamp"/>
    <property type="match status" value="1"/>
</dbReference>
<accession>A0A930N6M8</accession>
<dbReference type="Proteomes" id="UP000757461">
    <property type="component" value="Unassembled WGS sequence"/>
</dbReference>
<dbReference type="GO" id="GO:0006271">
    <property type="term" value="P:DNA strand elongation involved in DNA replication"/>
    <property type="evidence" value="ECO:0007669"/>
    <property type="project" value="TreeGrafter"/>
</dbReference>
<sequence>MRFNLSSTALGSRLLTLSRVINSKNSLPILDCFLFSVHDGQLTVTASDSENVMRGTLNLENCEGEGDFAVNNHTILDAVKELPEQPLSLDVDMGEMKIYITYQNGSYNFPILNADEYPKAQTVSENATTITIDAGILSDNVNRSLFATAQDELRPVMNGIYFDLQADSLAIVASDGHKLVRNKNFMIKSDIPASFILPKKPATLLKNVLSKDGGDVVIRFDDRSADISFAEGNLSCRLIEGKYPNYNSVIPQDNPNQVTIDRKSLIGALRRVLPFASDSSQLIRFHVAAGLLELRAEDIDFATSAKESVTCEYGGNPMDIGFKGSSMLEILNNLESEDVTIQLADPSRAGIIIPGAQPENEDILMLIMPMLLND</sequence>
<proteinExistence type="inferred from homology"/>
<protein>
    <recommendedName>
        <fullName evidence="2">Beta sliding clamp</fullName>
    </recommendedName>
</protein>
<dbReference type="Pfam" id="PF02768">
    <property type="entry name" value="DNA_pol3_beta_3"/>
    <property type="match status" value="1"/>
</dbReference>
<name>A0A930N6M8_9BACT</name>
<comment type="subcellular location">
    <subcellularLocation>
        <location evidence="2">Cytoplasm</location>
    </subcellularLocation>
</comment>
<organism evidence="6 7">
    <name type="scientific">Prevotella histicola</name>
    <dbReference type="NCBI Taxonomy" id="470565"/>
    <lineage>
        <taxon>Bacteria</taxon>
        <taxon>Pseudomonadati</taxon>
        <taxon>Bacteroidota</taxon>
        <taxon>Bacteroidia</taxon>
        <taxon>Bacteroidales</taxon>
        <taxon>Prevotellaceae</taxon>
        <taxon>Prevotella</taxon>
    </lineage>
</organism>
<dbReference type="PANTHER" id="PTHR30478">
    <property type="entry name" value="DNA POLYMERASE III SUBUNIT BETA"/>
    <property type="match status" value="1"/>
</dbReference>
<evidence type="ECO:0000256" key="2">
    <source>
        <dbReference type="PIRNR" id="PIRNR000804"/>
    </source>
</evidence>
<feature type="domain" description="DNA polymerase III beta sliding clamp C-terminal" evidence="5">
    <location>
        <begin position="248"/>
        <end position="370"/>
    </location>
</feature>
<comment type="function">
    <text evidence="2">Confers DNA tethering and processivity to DNA polymerases and other proteins. Acts as a clamp, forming a ring around DNA (a reaction catalyzed by the clamp-loading complex) which diffuses in an ATP-independent manner freely and bidirectionally along dsDNA. Initially characterized for its ability to contact the catalytic subunit of DNA polymerase III (Pol III), a complex, multichain enzyme responsible for most of the replicative synthesis in bacteria; Pol III exhibits 3'-5' exonuclease proofreading activity. The beta chain is required for initiation of replication as well as for processivity of DNA replication.</text>
</comment>
<dbReference type="GO" id="GO:0003677">
    <property type="term" value="F:DNA binding"/>
    <property type="evidence" value="ECO:0007669"/>
    <property type="project" value="UniProtKB-KW"/>
</dbReference>
<keyword evidence="2" id="KW-0239">DNA-directed DNA polymerase</keyword>
<dbReference type="InterPro" id="IPR022635">
    <property type="entry name" value="DNA_polIII_beta_C"/>
</dbReference>
<evidence type="ECO:0000256" key="1">
    <source>
        <dbReference type="ARBA" id="ARBA00023125"/>
    </source>
</evidence>
<dbReference type="SMART" id="SM00480">
    <property type="entry name" value="POL3Bc"/>
    <property type="match status" value="1"/>
</dbReference>
<dbReference type="RefSeq" id="WP_219495833.1">
    <property type="nucleotide sequence ID" value="NZ_CAUUYM010000007.1"/>
</dbReference>
<dbReference type="InterPro" id="IPR022634">
    <property type="entry name" value="DNA_polIII_beta_N"/>
</dbReference>
<dbReference type="GO" id="GO:0003887">
    <property type="term" value="F:DNA-directed DNA polymerase activity"/>
    <property type="evidence" value="ECO:0007669"/>
    <property type="project" value="UniProtKB-EC"/>
</dbReference>
<feature type="domain" description="DNA polymerase III beta sliding clamp central" evidence="4">
    <location>
        <begin position="135"/>
        <end position="245"/>
    </location>
</feature>
<comment type="similarity">
    <text evidence="2">Belongs to the beta sliding clamp family.</text>
</comment>
<comment type="subunit">
    <text evidence="2">Forms a ring-shaped head-to-tail homodimer around DNA.</text>
</comment>
<dbReference type="InterPro" id="IPR001001">
    <property type="entry name" value="DNA_polIII_beta"/>
</dbReference>
<dbReference type="EMBL" id="JABZSQ010000186">
    <property type="protein sequence ID" value="MBF1415652.1"/>
    <property type="molecule type" value="Genomic_DNA"/>
</dbReference>
<dbReference type="PANTHER" id="PTHR30478:SF0">
    <property type="entry name" value="BETA SLIDING CLAMP"/>
    <property type="match status" value="1"/>
</dbReference>
<dbReference type="InterPro" id="IPR022637">
    <property type="entry name" value="DNA_polIII_beta_cen"/>
</dbReference>
<dbReference type="GO" id="GO:0009360">
    <property type="term" value="C:DNA polymerase III complex"/>
    <property type="evidence" value="ECO:0007669"/>
    <property type="project" value="InterPro"/>
</dbReference>
<evidence type="ECO:0000313" key="6">
    <source>
        <dbReference type="EMBL" id="MBF1415652.1"/>
    </source>
</evidence>
<evidence type="ECO:0000259" key="3">
    <source>
        <dbReference type="Pfam" id="PF00712"/>
    </source>
</evidence>
<feature type="domain" description="DNA polymerase III beta sliding clamp N-terminal" evidence="3">
    <location>
        <begin position="1"/>
        <end position="119"/>
    </location>
</feature>
<keyword evidence="2" id="KW-0235">DNA replication</keyword>
<dbReference type="GO" id="GO:0008408">
    <property type="term" value="F:3'-5' exonuclease activity"/>
    <property type="evidence" value="ECO:0007669"/>
    <property type="project" value="InterPro"/>
</dbReference>
<keyword evidence="2 6" id="KW-0808">Transferase</keyword>
<dbReference type="AlphaFoldDB" id="A0A930N6M8"/>
<keyword evidence="2" id="KW-0963">Cytoplasm</keyword>
<comment type="caution">
    <text evidence="6">The sequence shown here is derived from an EMBL/GenBank/DDBJ whole genome shotgun (WGS) entry which is preliminary data.</text>
</comment>
<gene>
    <name evidence="6" type="primary">dnaN</name>
    <name evidence="6" type="ORF">HXN33_08755</name>
</gene>
<reference evidence="6" key="1">
    <citation type="submission" date="2020-04" db="EMBL/GenBank/DDBJ databases">
        <title>Deep metagenomics examines the oral microbiome during advanced dental caries in children, revealing novel taxa and co-occurrences with host molecules.</title>
        <authorList>
            <person name="Baker J.L."/>
            <person name="Morton J.T."/>
            <person name="Dinis M."/>
            <person name="Alvarez R."/>
            <person name="Tran N.C."/>
            <person name="Knight R."/>
            <person name="Edlund A."/>
        </authorList>
    </citation>
    <scope>NUCLEOTIDE SEQUENCE</scope>
    <source>
        <strain evidence="6">JCVI_25_bin.9</strain>
    </source>
</reference>
<dbReference type="Pfam" id="PF00712">
    <property type="entry name" value="DNA_pol3_beta"/>
    <property type="match status" value="1"/>
</dbReference>
<evidence type="ECO:0000259" key="5">
    <source>
        <dbReference type="Pfam" id="PF02768"/>
    </source>
</evidence>
<dbReference type="NCBIfam" id="TIGR00663">
    <property type="entry name" value="dnan"/>
    <property type="match status" value="1"/>
</dbReference>
<evidence type="ECO:0000313" key="7">
    <source>
        <dbReference type="Proteomes" id="UP000757461"/>
    </source>
</evidence>
<evidence type="ECO:0000259" key="4">
    <source>
        <dbReference type="Pfam" id="PF02767"/>
    </source>
</evidence>
<dbReference type="Pfam" id="PF02767">
    <property type="entry name" value="DNA_pol3_beta_2"/>
    <property type="match status" value="1"/>
</dbReference>
<dbReference type="PIRSF" id="PIRSF000804">
    <property type="entry name" value="DNA_pol_III_b"/>
    <property type="match status" value="1"/>
</dbReference>
<keyword evidence="1" id="KW-0238">DNA-binding</keyword>